<accession>A0A382PTL2</accession>
<protein>
    <recommendedName>
        <fullName evidence="2">Methyltransferase type 11 domain-containing protein</fullName>
    </recommendedName>
</protein>
<dbReference type="EMBL" id="UINC01109689">
    <property type="protein sequence ID" value="SVC76674.1"/>
    <property type="molecule type" value="Genomic_DNA"/>
</dbReference>
<organism evidence="1">
    <name type="scientific">marine metagenome</name>
    <dbReference type="NCBI Taxonomy" id="408172"/>
    <lineage>
        <taxon>unclassified sequences</taxon>
        <taxon>metagenomes</taxon>
        <taxon>ecological metagenomes</taxon>
    </lineage>
</organism>
<proteinExistence type="predicted"/>
<dbReference type="Gene3D" id="3.40.50.150">
    <property type="entry name" value="Vaccinia Virus protein VP39"/>
    <property type="match status" value="1"/>
</dbReference>
<gene>
    <name evidence="1" type="ORF">METZ01_LOCUS329528</name>
</gene>
<name>A0A382PTL2_9ZZZZ</name>
<evidence type="ECO:0008006" key="2">
    <source>
        <dbReference type="Google" id="ProtNLM"/>
    </source>
</evidence>
<reference evidence="1" key="1">
    <citation type="submission" date="2018-05" db="EMBL/GenBank/DDBJ databases">
        <authorList>
            <person name="Lanie J.A."/>
            <person name="Ng W.-L."/>
            <person name="Kazmierczak K.M."/>
            <person name="Andrzejewski T.M."/>
            <person name="Davidsen T.M."/>
            <person name="Wayne K.J."/>
            <person name="Tettelin H."/>
            <person name="Glass J.I."/>
            <person name="Rusch D."/>
            <person name="Podicherti R."/>
            <person name="Tsui H.-C.T."/>
            <person name="Winkler M.E."/>
        </authorList>
    </citation>
    <scope>NUCLEOTIDE SEQUENCE</scope>
</reference>
<sequence>MKEFHRILKPGGHLTVLWNPRNIDGNELHEEIEQLVHDLVPTLNRVSSGRAKNSRDWTDELQSTRQFTNCIFMEARHEIAMSQERYLGAWRSVNDIQAQAGPEKFELLLDLIREKIDGLDEVVVPYKTRAWTVRKID</sequence>
<dbReference type="AlphaFoldDB" id="A0A382PTL2"/>
<dbReference type="InterPro" id="IPR029063">
    <property type="entry name" value="SAM-dependent_MTases_sf"/>
</dbReference>
<evidence type="ECO:0000313" key="1">
    <source>
        <dbReference type="EMBL" id="SVC76674.1"/>
    </source>
</evidence>